<protein>
    <submittedName>
        <fullName evidence="2">Exopolyphosphatase/guanosine-5'-triphosphate, 3'-diphosphate pyrophosphatase</fullName>
        <ecNumber evidence="2">3.6.1.11</ecNumber>
        <ecNumber evidence="2">3.6.1.40</ecNumber>
    </submittedName>
</protein>
<dbReference type="InterPro" id="IPR003695">
    <property type="entry name" value="Ppx_GppA_N"/>
</dbReference>
<sequence>MIRLPASFPSAQDQRAIIDIGSNTVRLVIYGGPVRAPVVLFNEKVTARLGKGVAESGMLSAKGIASALGALARFAIILKLRGVDDVQTVATAAARDAANGGEFLEQVAALGLEPRLLSGEEEAVASARGVLSAFPGACGIVADLGGGSLELIDIEGDAKGGGRCTHGISLPLGTLRLAAMRVDGSEKFARRIHRMLKGQDWDAHSGQVLYLVGGSLRAFARFAMEQVNWPIDDPHAYELSPEEVLSAVRALQSKTARGAALAPINGVSASRLASLADAGALLGQLVKELHPSRVVFSGWGLREGLLAGTMGAKTAGQDPLLAGVVAFVEMQQPGLSGAAELVARWTARLGYAGPDNLRRAAVMLALASLRSEPNLRAEQAAQWALRKRWLGVDEAGRAMIAMAVLANSGQAEIPTELPRLAPLQDLREAVIWGMATRLARRFCAGAGEVLEASSLTISGRKLVLATTHAMAPLYTDACAKDLRVLAEMMGLTPHRLSVESAADLP</sequence>
<dbReference type="AlphaFoldDB" id="A0A7W6CEH1"/>
<dbReference type="SUPFAM" id="SSF53067">
    <property type="entry name" value="Actin-like ATPase domain"/>
    <property type="match status" value="2"/>
</dbReference>
<dbReference type="GO" id="GO:0004309">
    <property type="term" value="F:exopolyphosphatase activity"/>
    <property type="evidence" value="ECO:0007669"/>
    <property type="project" value="UniProtKB-EC"/>
</dbReference>
<dbReference type="RefSeq" id="WP_183625088.1">
    <property type="nucleotide sequence ID" value="NZ_JACIDX010000007.1"/>
</dbReference>
<dbReference type="PANTHER" id="PTHR30005">
    <property type="entry name" value="EXOPOLYPHOSPHATASE"/>
    <property type="match status" value="1"/>
</dbReference>
<gene>
    <name evidence="2" type="ORF">GGR38_002020</name>
</gene>
<dbReference type="InterPro" id="IPR050273">
    <property type="entry name" value="GppA/Ppx_hydrolase"/>
</dbReference>
<accession>A0A7W6CEH1</accession>
<organism evidence="2 3">
    <name type="scientific">Novosphingobium sediminicola</name>
    <dbReference type="NCBI Taxonomy" id="563162"/>
    <lineage>
        <taxon>Bacteria</taxon>
        <taxon>Pseudomonadati</taxon>
        <taxon>Pseudomonadota</taxon>
        <taxon>Alphaproteobacteria</taxon>
        <taxon>Sphingomonadales</taxon>
        <taxon>Sphingomonadaceae</taxon>
        <taxon>Novosphingobium</taxon>
    </lineage>
</organism>
<dbReference type="Proteomes" id="UP000548867">
    <property type="component" value="Unassembled WGS sequence"/>
</dbReference>
<dbReference type="InterPro" id="IPR043129">
    <property type="entry name" value="ATPase_NBD"/>
</dbReference>
<dbReference type="EC" id="3.6.1.40" evidence="2"/>
<dbReference type="EMBL" id="JACIDX010000007">
    <property type="protein sequence ID" value="MBB3955068.1"/>
    <property type="molecule type" value="Genomic_DNA"/>
</dbReference>
<dbReference type="Gene3D" id="3.30.420.40">
    <property type="match status" value="1"/>
</dbReference>
<reference evidence="2 3" key="1">
    <citation type="submission" date="2020-08" db="EMBL/GenBank/DDBJ databases">
        <title>Genomic Encyclopedia of Type Strains, Phase IV (KMG-IV): sequencing the most valuable type-strain genomes for metagenomic binning, comparative biology and taxonomic classification.</title>
        <authorList>
            <person name="Goeker M."/>
        </authorList>
    </citation>
    <scope>NUCLEOTIDE SEQUENCE [LARGE SCALE GENOMIC DNA]</scope>
    <source>
        <strain evidence="2 3">DSM 27057</strain>
    </source>
</reference>
<evidence type="ECO:0000313" key="3">
    <source>
        <dbReference type="Proteomes" id="UP000548867"/>
    </source>
</evidence>
<dbReference type="CDD" id="cd24052">
    <property type="entry name" value="ASKHA_NBD_HpPPX-GppA-like"/>
    <property type="match status" value="1"/>
</dbReference>
<keyword evidence="3" id="KW-1185">Reference proteome</keyword>
<comment type="caution">
    <text evidence="2">The sequence shown here is derived from an EMBL/GenBank/DDBJ whole genome shotgun (WGS) entry which is preliminary data.</text>
</comment>
<evidence type="ECO:0000259" key="1">
    <source>
        <dbReference type="Pfam" id="PF02541"/>
    </source>
</evidence>
<proteinExistence type="predicted"/>
<feature type="domain" description="Ppx/GppA phosphatase N-terminal" evidence="1">
    <location>
        <begin position="38"/>
        <end position="310"/>
    </location>
</feature>
<dbReference type="GO" id="GO:0008894">
    <property type="term" value="F:guanosine-5'-triphosphate,3'-diphosphate diphosphatase activity"/>
    <property type="evidence" value="ECO:0007669"/>
    <property type="project" value="UniProtKB-EC"/>
</dbReference>
<keyword evidence="2" id="KW-0378">Hydrolase</keyword>
<dbReference type="Gene3D" id="1.10.3210.10">
    <property type="entry name" value="Hypothetical protein af1432"/>
    <property type="match status" value="1"/>
</dbReference>
<dbReference type="EC" id="3.6.1.11" evidence="2"/>
<name>A0A7W6CEH1_9SPHN</name>
<dbReference type="PANTHER" id="PTHR30005:SF0">
    <property type="entry name" value="RETROGRADE REGULATION PROTEIN 2"/>
    <property type="match status" value="1"/>
</dbReference>
<evidence type="ECO:0000313" key="2">
    <source>
        <dbReference type="EMBL" id="MBB3955068.1"/>
    </source>
</evidence>
<dbReference type="Pfam" id="PF02541">
    <property type="entry name" value="Ppx-GppA"/>
    <property type="match status" value="1"/>
</dbReference>
<dbReference type="Gene3D" id="3.30.420.150">
    <property type="entry name" value="Exopolyphosphatase. Domain 2"/>
    <property type="match status" value="1"/>
</dbReference>